<keyword evidence="3" id="KW-1185">Reference proteome</keyword>
<name>A0A3A9JIJ3_9PROT</name>
<evidence type="ECO:0000313" key="2">
    <source>
        <dbReference type="EMBL" id="RMI25049.1"/>
    </source>
</evidence>
<dbReference type="EMBL" id="RAQU01000024">
    <property type="protein sequence ID" value="RKK05051.1"/>
    <property type="molecule type" value="Genomic_DNA"/>
</dbReference>
<evidence type="ECO:0000313" key="1">
    <source>
        <dbReference type="EMBL" id="RKK05051.1"/>
    </source>
</evidence>
<evidence type="ECO:0000313" key="3">
    <source>
        <dbReference type="Proteomes" id="UP000274097"/>
    </source>
</evidence>
<reference evidence="1 4" key="1">
    <citation type="submission" date="2018-09" db="EMBL/GenBank/DDBJ databases">
        <title>Roseomonas sp. nov., isolated from feces of Tibetan antelopes in the Qinghai-Tibet plateau, China.</title>
        <authorList>
            <person name="Tian Z."/>
        </authorList>
    </citation>
    <scope>NUCLEOTIDE SEQUENCE [LARGE SCALE GENOMIC DNA]</scope>
    <source>
        <strain evidence="2 3">Z23</strain>
        <strain evidence="1 4">Z24</strain>
    </source>
</reference>
<comment type="caution">
    <text evidence="1">The sequence shown here is derived from an EMBL/GenBank/DDBJ whole genome shotgun (WGS) entry which is preliminary data.</text>
</comment>
<dbReference type="OrthoDB" id="7284374at2"/>
<gene>
    <name evidence="1" type="ORF">D6Z83_06175</name>
    <name evidence="2" type="ORF">EBE87_10535</name>
</gene>
<dbReference type="EMBL" id="RFLX01000006">
    <property type="protein sequence ID" value="RMI25049.1"/>
    <property type="molecule type" value="Genomic_DNA"/>
</dbReference>
<dbReference type="RefSeq" id="WP_120637458.1">
    <property type="nucleotide sequence ID" value="NZ_RAQU01000024.1"/>
</dbReference>
<dbReference type="InParanoid" id="A0A3A9JIJ3"/>
<dbReference type="AlphaFoldDB" id="A0A3A9JIJ3"/>
<dbReference type="Proteomes" id="UP000278036">
    <property type="component" value="Unassembled WGS sequence"/>
</dbReference>
<sequence>MINSRPIDVAGRFVGVAVSHATGWRFRAVDPVVDDLDGATFPTPAEAARVARLVAARTQDWAQPPGTASTH</sequence>
<accession>A0A3A9JIJ3</accession>
<proteinExistence type="predicted"/>
<protein>
    <submittedName>
        <fullName evidence="1">Uncharacterized protein</fullName>
    </submittedName>
</protein>
<organism evidence="1 4">
    <name type="scientific">Teichococcus wenyumeiae</name>
    <dbReference type="NCBI Taxonomy" id="2478470"/>
    <lineage>
        <taxon>Bacteria</taxon>
        <taxon>Pseudomonadati</taxon>
        <taxon>Pseudomonadota</taxon>
        <taxon>Alphaproteobacteria</taxon>
        <taxon>Acetobacterales</taxon>
        <taxon>Roseomonadaceae</taxon>
        <taxon>Roseomonas</taxon>
    </lineage>
</organism>
<dbReference type="Proteomes" id="UP000274097">
    <property type="component" value="Unassembled WGS sequence"/>
</dbReference>
<evidence type="ECO:0000313" key="4">
    <source>
        <dbReference type="Proteomes" id="UP000278036"/>
    </source>
</evidence>